<name>A0ABS7TW75_9BACT</name>
<dbReference type="InterPro" id="IPR016071">
    <property type="entry name" value="Staphylococal_nuclease_OB-fold"/>
</dbReference>
<evidence type="ECO:0000256" key="1">
    <source>
        <dbReference type="ARBA" id="ARBA00022722"/>
    </source>
</evidence>
<evidence type="ECO:0000313" key="6">
    <source>
        <dbReference type="EMBL" id="MBZ5712444.1"/>
    </source>
</evidence>
<keyword evidence="2" id="KW-0255">Endonuclease</keyword>
<dbReference type="RefSeq" id="WP_224194200.1">
    <property type="nucleotide sequence ID" value="NZ_JAIRAU010000031.1"/>
</dbReference>
<evidence type="ECO:0000256" key="4">
    <source>
        <dbReference type="SAM" id="SignalP"/>
    </source>
</evidence>
<dbReference type="SUPFAM" id="SSF50199">
    <property type="entry name" value="Staphylococcal nuclease"/>
    <property type="match status" value="1"/>
</dbReference>
<dbReference type="Gene3D" id="2.40.50.90">
    <property type="match status" value="1"/>
</dbReference>
<evidence type="ECO:0000256" key="3">
    <source>
        <dbReference type="ARBA" id="ARBA00022801"/>
    </source>
</evidence>
<keyword evidence="4" id="KW-0732">Signal</keyword>
<feature type="domain" description="TNase-like" evidence="5">
    <location>
        <begin position="42"/>
        <end position="169"/>
    </location>
</feature>
<dbReference type="SMART" id="SM00318">
    <property type="entry name" value="SNc"/>
    <property type="match status" value="1"/>
</dbReference>
<accession>A0ABS7TW75</accession>
<keyword evidence="1" id="KW-0540">Nuclease</keyword>
<dbReference type="PANTHER" id="PTHR12302">
    <property type="entry name" value="EBNA2 BINDING PROTEIN P100"/>
    <property type="match status" value="1"/>
</dbReference>
<comment type="caution">
    <text evidence="6">The sequence shown here is derived from an EMBL/GenBank/DDBJ whole genome shotgun (WGS) entry which is preliminary data.</text>
</comment>
<feature type="signal peptide" evidence="4">
    <location>
        <begin position="1"/>
        <end position="22"/>
    </location>
</feature>
<protein>
    <submittedName>
        <fullName evidence="6">Thermonuclease family protein</fullName>
    </submittedName>
</protein>
<organism evidence="6 7">
    <name type="scientific">Nannocystis pusilla</name>
    <dbReference type="NCBI Taxonomy" id="889268"/>
    <lineage>
        <taxon>Bacteria</taxon>
        <taxon>Pseudomonadati</taxon>
        <taxon>Myxococcota</taxon>
        <taxon>Polyangia</taxon>
        <taxon>Nannocystales</taxon>
        <taxon>Nannocystaceae</taxon>
        <taxon>Nannocystis</taxon>
    </lineage>
</organism>
<dbReference type="PROSITE" id="PS51257">
    <property type="entry name" value="PROKAR_LIPOPROTEIN"/>
    <property type="match status" value="1"/>
</dbReference>
<dbReference type="PANTHER" id="PTHR12302:SF3">
    <property type="entry name" value="SERINE_THREONINE-PROTEIN KINASE 31"/>
    <property type="match status" value="1"/>
</dbReference>
<keyword evidence="7" id="KW-1185">Reference proteome</keyword>
<dbReference type="PROSITE" id="PS50830">
    <property type="entry name" value="TNASE_3"/>
    <property type="match status" value="1"/>
</dbReference>
<evidence type="ECO:0000259" key="5">
    <source>
        <dbReference type="PROSITE" id="PS50830"/>
    </source>
</evidence>
<sequence>MPLKHRLAFILTLAFGTGACEATEPAAGTDDDGEEPELSKCGPTRAVVDKVIDGDTIVLAGGEKVRYLMVDTPEITNGKNECFGQQAREFNAEYVLGQEVTLTYDVECTDAYERLLAYVEVPDGELNSLLVARGYGCVLDIPPNGEDRADEFKAMQMSAQEQKAGLWGMCGDVC</sequence>
<evidence type="ECO:0000313" key="7">
    <source>
        <dbReference type="Proteomes" id="UP001139031"/>
    </source>
</evidence>
<dbReference type="InterPro" id="IPR035437">
    <property type="entry name" value="SNase_OB-fold_sf"/>
</dbReference>
<evidence type="ECO:0000256" key="2">
    <source>
        <dbReference type="ARBA" id="ARBA00022759"/>
    </source>
</evidence>
<feature type="chain" id="PRO_5046744957" evidence="4">
    <location>
        <begin position="23"/>
        <end position="174"/>
    </location>
</feature>
<reference evidence="6" key="1">
    <citation type="submission" date="2021-08" db="EMBL/GenBank/DDBJ databases">
        <authorList>
            <person name="Stevens D.C."/>
        </authorList>
    </citation>
    <scope>NUCLEOTIDE SEQUENCE</scope>
    <source>
        <strain evidence="6">DSM 53165</strain>
    </source>
</reference>
<keyword evidence="3" id="KW-0378">Hydrolase</keyword>
<proteinExistence type="predicted"/>
<dbReference type="EMBL" id="JAIRAU010000031">
    <property type="protein sequence ID" value="MBZ5712444.1"/>
    <property type="molecule type" value="Genomic_DNA"/>
</dbReference>
<dbReference type="Proteomes" id="UP001139031">
    <property type="component" value="Unassembled WGS sequence"/>
</dbReference>
<dbReference type="Pfam" id="PF00565">
    <property type="entry name" value="SNase"/>
    <property type="match status" value="1"/>
</dbReference>
<gene>
    <name evidence="6" type="ORF">K7C98_24645</name>
</gene>